<name>A0A6B9VCQ0_ARAHY</name>
<dbReference type="InterPro" id="IPR044836">
    <property type="entry name" value="TOL_plant"/>
</dbReference>
<comment type="similarity">
    <text evidence="1">Belongs to the TOM1 family.</text>
</comment>
<dbReference type="SUPFAM" id="SSF89009">
    <property type="entry name" value="GAT-like domain"/>
    <property type="match status" value="1"/>
</dbReference>
<proteinExistence type="inferred from homology"/>
<dbReference type="InterPro" id="IPR011989">
    <property type="entry name" value="ARM-like"/>
</dbReference>
<accession>A0A6B9VCQ0</accession>
<gene>
    <name evidence="2" type="ORF">DS421_19g668760</name>
</gene>
<dbReference type="Proteomes" id="UP000464620">
    <property type="component" value="Chromosome B09"/>
</dbReference>
<dbReference type="GO" id="GO:0043328">
    <property type="term" value="P:protein transport to vacuole involved in ubiquitin-dependent protein catabolic process via the multivesicular body sorting pathway"/>
    <property type="evidence" value="ECO:0007669"/>
    <property type="project" value="InterPro"/>
</dbReference>
<reference evidence="2 3" key="1">
    <citation type="submission" date="2020-01" db="EMBL/GenBank/DDBJ databases">
        <title>Genome sequence of Arachis hypogaea, cultivar Shitouqi.</title>
        <authorList>
            <person name="Zhuang W."/>
            <person name="Chen H."/>
            <person name="Varshney R."/>
            <person name="Wang D."/>
            <person name="Ming R."/>
        </authorList>
    </citation>
    <scope>NUCLEOTIDE SEQUENCE [LARGE SCALE GENOMIC DNA]</scope>
    <source>
        <tissue evidence="2">Young leaf</tissue>
    </source>
</reference>
<dbReference type="GO" id="GO:0043130">
    <property type="term" value="F:ubiquitin binding"/>
    <property type="evidence" value="ECO:0007669"/>
    <property type="project" value="InterPro"/>
</dbReference>
<organism evidence="2 3">
    <name type="scientific">Arachis hypogaea</name>
    <name type="common">Peanut</name>
    <dbReference type="NCBI Taxonomy" id="3818"/>
    <lineage>
        <taxon>Eukaryota</taxon>
        <taxon>Viridiplantae</taxon>
        <taxon>Streptophyta</taxon>
        <taxon>Embryophyta</taxon>
        <taxon>Tracheophyta</taxon>
        <taxon>Spermatophyta</taxon>
        <taxon>Magnoliopsida</taxon>
        <taxon>eudicotyledons</taxon>
        <taxon>Gunneridae</taxon>
        <taxon>Pentapetalae</taxon>
        <taxon>rosids</taxon>
        <taxon>fabids</taxon>
        <taxon>Fabales</taxon>
        <taxon>Fabaceae</taxon>
        <taxon>Papilionoideae</taxon>
        <taxon>50 kb inversion clade</taxon>
        <taxon>dalbergioids sensu lato</taxon>
        <taxon>Dalbergieae</taxon>
        <taxon>Pterocarpus clade</taxon>
        <taxon>Arachis</taxon>
    </lineage>
</organism>
<sequence>MNPSRMILNLEAPISLWFSSRFQCSMRKRYTRCQLVQLVIFRGMLIGNLCSWSSCPLSLKSKGIRFPGRDNESLAPIFTPPRSVSEAELDLPHQTQHDDIPVQSFTPEQTKEAFDVARNSVELFSTVLSSYTQQDVLQIMNEHKNPKVLSDGHLWIVSVDDFGVSHIKLKELIDFPKETGLQSSAAVTRNASIKLLGVLHRFIGPDIKGSLLMLSLHCSVLLIPSMRRIHEGASAAPKRSVLIGRFI</sequence>
<evidence type="ECO:0000313" key="3">
    <source>
        <dbReference type="Proteomes" id="UP000464620"/>
    </source>
</evidence>
<protein>
    <submittedName>
        <fullName evidence="2">Uncharacterized protein</fullName>
    </submittedName>
</protein>
<evidence type="ECO:0000313" key="2">
    <source>
        <dbReference type="EMBL" id="QHN79279.1"/>
    </source>
</evidence>
<dbReference type="PANTHER" id="PTHR46646">
    <property type="entry name" value="TOM1-LIKE PROTEIN 1"/>
    <property type="match status" value="1"/>
</dbReference>
<dbReference type="Gene3D" id="1.25.10.10">
    <property type="entry name" value="Leucine-rich Repeat Variant"/>
    <property type="match status" value="1"/>
</dbReference>
<dbReference type="PANTHER" id="PTHR46646:SF1">
    <property type="entry name" value="TOM1-LIKE PROTEIN 1"/>
    <property type="match status" value="1"/>
</dbReference>
<dbReference type="GO" id="GO:0035091">
    <property type="term" value="F:phosphatidylinositol binding"/>
    <property type="evidence" value="ECO:0007669"/>
    <property type="project" value="InterPro"/>
</dbReference>
<evidence type="ECO:0000256" key="1">
    <source>
        <dbReference type="ARBA" id="ARBA00007708"/>
    </source>
</evidence>
<dbReference type="AlphaFoldDB" id="A0A6B9VCQ0"/>
<dbReference type="EMBL" id="CP031001">
    <property type="protein sequence ID" value="QHN79279.1"/>
    <property type="molecule type" value="Genomic_DNA"/>
</dbReference>